<gene>
    <name evidence="6" type="ORF">SAMN04489737_0693</name>
</gene>
<evidence type="ECO:0000259" key="5">
    <source>
        <dbReference type="Pfam" id="PF07730"/>
    </source>
</evidence>
<feature type="transmembrane region" description="Helical" evidence="4">
    <location>
        <begin position="68"/>
        <end position="101"/>
    </location>
</feature>
<dbReference type="InterPro" id="IPR011712">
    <property type="entry name" value="Sig_transdc_His_kin_sub3_dim/P"/>
</dbReference>
<keyword evidence="4" id="KW-0472">Membrane</keyword>
<feature type="transmembrane region" description="Helical" evidence="4">
    <location>
        <begin position="39"/>
        <end position="61"/>
    </location>
</feature>
<evidence type="ECO:0000256" key="4">
    <source>
        <dbReference type="SAM" id="Phobius"/>
    </source>
</evidence>
<keyword evidence="4" id="KW-1133">Transmembrane helix</keyword>
<dbReference type="GO" id="GO:0000155">
    <property type="term" value="F:phosphorelay sensor kinase activity"/>
    <property type="evidence" value="ECO:0007669"/>
    <property type="project" value="InterPro"/>
</dbReference>
<evidence type="ECO:0000313" key="6">
    <source>
        <dbReference type="EMBL" id="SDU78981.1"/>
    </source>
</evidence>
<protein>
    <submittedName>
        <fullName evidence="6">Two-component system, NarL family, sensor histidine kinase DesK</fullName>
    </submittedName>
</protein>
<keyword evidence="1" id="KW-0808">Transferase</keyword>
<dbReference type="Pfam" id="PF07730">
    <property type="entry name" value="HisKA_3"/>
    <property type="match status" value="1"/>
</dbReference>
<name>A0A1H2LEH5_9ACTO</name>
<sequence length="360" mass="39351">MTSRREYAMGLFMALIWLVFLVFPIHFISIGPYSATIRIIGYALTAVFALLNSTTWFLAYAQRMKNHLLWLYIVSFTILFAITITMLALFAVAGFSFFPYLASLTGMFVPLLPGAIIMVVLAAIIEVAGWLLGTAGDAHALLMVSLGVFAMTAGSRFFDRASQEKQIAVAHEAISAERSRVARDVHDVVGHSLTIISLKSQLALRLLDSDPERARAELTEISDLTRAAITEVRTTVSGLRMQLLSDELRNAIRVLEDAHISVSVVGSAEDVDPRFRFVFSWVVREAATNILRHAHASHVRCEMTSTSISIIDDGVGITQPAGNGLTGLSERITEVGGRLDVVAADPGTRITAVMDVRTKQ</sequence>
<evidence type="ECO:0000256" key="1">
    <source>
        <dbReference type="ARBA" id="ARBA00022679"/>
    </source>
</evidence>
<dbReference type="Gene3D" id="3.30.565.10">
    <property type="entry name" value="Histidine kinase-like ATPase, C-terminal domain"/>
    <property type="match status" value="1"/>
</dbReference>
<dbReference type="OrthoDB" id="5241784at2"/>
<evidence type="ECO:0000313" key="7">
    <source>
        <dbReference type="Proteomes" id="UP000214355"/>
    </source>
</evidence>
<dbReference type="GO" id="GO:0046983">
    <property type="term" value="F:protein dimerization activity"/>
    <property type="evidence" value="ECO:0007669"/>
    <property type="project" value="InterPro"/>
</dbReference>
<reference evidence="7" key="1">
    <citation type="submission" date="2016-10" db="EMBL/GenBank/DDBJ databases">
        <authorList>
            <person name="Varghese N."/>
            <person name="Submissions S."/>
        </authorList>
    </citation>
    <scope>NUCLEOTIDE SEQUENCE [LARGE SCALE GENOMIC DNA]</scope>
    <source>
        <strain evidence="7">DSM 10002</strain>
    </source>
</reference>
<accession>A0A1H2LEH5</accession>
<dbReference type="RefSeq" id="WP_091279938.1">
    <property type="nucleotide sequence ID" value="NZ_JABAPL010000007.1"/>
</dbReference>
<keyword evidence="7" id="KW-1185">Reference proteome</keyword>
<feature type="transmembrane region" description="Helical" evidence="4">
    <location>
        <begin position="140"/>
        <end position="158"/>
    </location>
</feature>
<organism evidence="6 7">
    <name type="scientific">Arcanobacterium phocae</name>
    <dbReference type="NCBI Taxonomy" id="131112"/>
    <lineage>
        <taxon>Bacteria</taxon>
        <taxon>Bacillati</taxon>
        <taxon>Actinomycetota</taxon>
        <taxon>Actinomycetes</taxon>
        <taxon>Actinomycetales</taxon>
        <taxon>Actinomycetaceae</taxon>
        <taxon>Arcanobacterium</taxon>
    </lineage>
</organism>
<dbReference type="AlphaFoldDB" id="A0A1H2LEH5"/>
<dbReference type="PANTHER" id="PTHR24421:SF63">
    <property type="entry name" value="SENSOR HISTIDINE KINASE DESK"/>
    <property type="match status" value="1"/>
</dbReference>
<dbReference type="InterPro" id="IPR050482">
    <property type="entry name" value="Sensor_HK_TwoCompSys"/>
</dbReference>
<keyword evidence="4" id="KW-0812">Transmembrane</keyword>
<evidence type="ECO:0000256" key="3">
    <source>
        <dbReference type="ARBA" id="ARBA00023012"/>
    </source>
</evidence>
<dbReference type="InterPro" id="IPR036890">
    <property type="entry name" value="HATPase_C_sf"/>
</dbReference>
<feature type="domain" description="Signal transduction histidine kinase subgroup 3 dimerisation and phosphoacceptor" evidence="5">
    <location>
        <begin position="177"/>
        <end position="241"/>
    </location>
</feature>
<dbReference type="CDD" id="cd16917">
    <property type="entry name" value="HATPase_UhpB-NarQ-NarX-like"/>
    <property type="match status" value="1"/>
</dbReference>
<dbReference type="Gene3D" id="1.20.5.1930">
    <property type="match status" value="1"/>
</dbReference>
<dbReference type="STRING" id="131112.SAMN04489737_0693"/>
<dbReference type="Proteomes" id="UP000214355">
    <property type="component" value="Chromosome I"/>
</dbReference>
<evidence type="ECO:0000256" key="2">
    <source>
        <dbReference type="ARBA" id="ARBA00022777"/>
    </source>
</evidence>
<proteinExistence type="predicted"/>
<dbReference type="GeneID" id="65344435"/>
<keyword evidence="2 6" id="KW-0418">Kinase</keyword>
<dbReference type="EMBL" id="LT629804">
    <property type="protein sequence ID" value="SDU78981.1"/>
    <property type="molecule type" value="Genomic_DNA"/>
</dbReference>
<dbReference type="PANTHER" id="PTHR24421">
    <property type="entry name" value="NITRATE/NITRITE SENSOR PROTEIN NARX-RELATED"/>
    <property type="match status" value="1"/>
</dbReference>
<feature type="transmembrane region" description="Helical" evidence="4">
    <location>
        <begin position="107"/>
        <end position="133"/>
    </location>
</feature>
<feature type="transmembrane region" description="Helical" evidence="4">
    <location>
        <begin position="7"/>
        <end position="27"/>
    </location>
</feature>
<dbReference type="SUPFAM" id="SSF55874">
    <property type="entry name" value="ATPase domain of HSP90 chaperone/DNA topoisomerase II/histidine kinase"/>
    <property type="match status" value="1"/>
</dbReference>
<dbReference type="GO" id="GO:0016020">
    <property type="term" value="C:membrane"/>
    <property type="evidence" value="ECO:0007669"/>
    <property type="project" value="InterPro"/>
</dbReference>
<keyword evidence="3" id="KW-0902">Two-component regulatory system</keyword>